<accession>D6ZB91</accession>
<dbReference type="EMBL" id="CP001958">
    <property type="protein sequence ID" value="ADG96850.1"/>
    <property type="molecule type" value="Genomic_DNA"/>
</dbReference>
<dbReference type="STRING" id="640132.Srot_0363"/>
<keyword evidence="3" id="KW-1185">Reference proteome</keyword>
<organism evidence="2 3">
    <name type="scientific">Segniliparus rotundus (strain ATCC BAA-972 / CDC 1076 / CIP 108378 / DSM 44985 / JCM 13578)</name>
    <dbReference type="NCBI Taxonomy" id="640132"/>
    <lineage>
        <taxon>Bacteria</taxon>
        <taxon>Bacillati</taxon>
        <taxon>Actinomycetota</taxon>
        <taxon>Actinomycetes</taxon>
        <taxon>Mycobacteriales</taxon>
        <taxon>Segniliparaceae</taxon>
        <taxon>Segniliparus</taxon>
    </lineage>
</organism>
<gene>
    <name evidence="2" type="ordered locus">Srot_0363</name>
</gene>
<evidence type="ECO:0000313" key="3">
    <source>
        <dbReference type="Proteomes" id="UP000002247"/>
    </source>
</evidence>
<dbReference type="AlphaFoldDB" id="D6ZB91"/>
<evidence type="ECO:0000256" key="1">
    <source>
        <dbReference type="SAM" id="MobiDB-lite"/>
    </source>
</evidence>
<proteinExistence type="predicted"/>
<reference evidence="2 3" key="1">
    <citation type="journal article" date="2010" name="Stand. Genomic Sci.">
        <title>Complete genome sequence of Segniliparus rotundus type strain (CDC 1076).</title>
        <authorList>
            <person name="Sikorski J."/>
            <person name="Lapidus A."/>
            <person name="Copeland A."/>
            <person name="Misra M."/>
            <person name="Glavina Del Rio T."/>
            <person name="Nolan M."/>
            <person name="Lucas S."/>
            <person name="Chen F."/>
            <person name="Tice H."/>
            <person name="Cheng J.F."/>
            <person name="Jando M."/>
            <person name="Schneider S."/>
            <person name="Bruce D."/>
            <person name="Goodwin L."/>
            <person name="Pitluck S."/>
            <person name="Liolios K."/>
            <person name="Mikhailova N."/>
            <person name="Pati A."/>
            <person name="Ivanova N."/>
            <person name="Mavromatis K."/>
            <person name="Chen A."/>
            <person name="Palaniappan K."/>
            <person name="Chertkov O."/>
            <person name="Land M."/>
            <person name="Hauser L."/>
            <person name="Chang Y.J."/>
            <person name="Jeffries C.D."/>
            <person name="Brettin T."/>
            <person name="Detter J.C."/>
            <person name="Han C."/>
            <person name="Rohde M."/>
            <person name="Goker M."/>
            <person name="Bristow J."/>
            <person name="Eisen J.A."/>
            <person name="Markowitz V."/>
            <person name="Hugenholtz P."/>
            <person name="Kyrpides N.C."/>
            <person name="Klenk H.P."/>
        </authorList>
    </citation>
    <scope>NUCLEOTIDE SEQUENCE [LARGE SCALE GENOMIC DNA]</scope>
    <source>
        <strain evidence="3">ATCC BAA-972 / CDC 1076 / CIP 108378 / DSM 44985 / JCM 13578</strain>
    </source>
</reference>
<evidence type="ECO:0000313" key="2">
    <source>
        <dbReference type="EMBL" id="ADG96850.1"/>
    </source>
</evidence>
<dbReference type="Proteomes" id="UP000002247">
    <property type="component" value="Chromosome"/>
</dbReference>
<protein>
    <submittedName>
        <fullName evidence="2">Uncharacterized protein</fullName>
    </submittedName>
</protein>
<name>D6ZB91_SEGRD</name>
<sequence>MRVFRADTMPPWWLGALSALGLGAAVASADFPMSRRERFLARAARIAGSAACAGAGAEQLRRAASLPPPIPISQRAGAAIACAASLSTTPLIGERCVDKAARALSARGASWPRARLGALIAATALLGELLQRFPAPPTPKTPPPRRRLVRPNPGTIIRN</sequence>
<dbReference type="HOGENOM" id="CLU_1668183_0_0_11"/>
<dbReference type="RefSeq" id="WP_013137306.1">
    <property type="nucleotide sequence ID" value="NC_014168.1"/>
</dbReference>
<feature type="region of interest" description="Disordered" evidence="1">
    <location>
        <begin position="133"/>
        <end position="159"/>
    </location>
</feature>
<dbReference type="KEGG" id="srt:Srot_0363"/>